<dbReference type="InterPro" id="IPR051010">
    <property type="entry name" value="BCAA_transport"/>
</dbReference>
<feature type="domain" description="Leucine-binding protein" evidence="6">
    <location>
        <begin position="30"/>
        <end position="335"/>
    </location>
</feature>
<evidence type="ECO:0000256" key="2">
    <source>
        <dbReference type="ARBA" id="ARBA00022448"/>
    </source>
</evidence>
<sequence>MNQRLLALPLLALGFLMSASSTVFAAEVSPLKIGAVFPLTGSYASYGKGCSAGLKIALDEVNAAGGVLDNKVTLLSEDDQSDPTAGLNAAKKLIDVNKVDAILGTFASSVTLPILSYTTQIGIPVLTLSGAPEISQIGRRTHLVYRFVATEGVFGESYAIYAHQSGAKTAYVLATNNAAQLDSARHFTSRFTSLGGKVLGQTVFEPGMSSYRSELTKTLVGKPDIVLIAGYTDDAVTLTKTLYQLSPTTRVIGPLYELSDTYLRTVGPAVAEGKLATDATSAEGSPAYARVLPLYRQITGDDPTSNPYAIIDYDMVITLALAAQAAGSTDPNVFTPFIATVANGPGKTVTSYAEGLAALKAGQKIKYEGASSTIEFNESGDLKHMMFKTFLLTGGKVVVKGTVSP</sequence>
<dbReference type="InterPro" id="IPR000709">
    <property type="entry name" value="Leu_Ile_Val-bd"/>
</dbReference>
<evidence type="ECO:0000313" key="7">
    <source>
        <dbReference type="EMBL" id="ASW04147.1"/>
    </source>
</evidence>
<evidence type="ECO:0000256" key="4">
    <source>
        <dbReference type="ARBA" id="ARBA00022970"/>
    </source>
</evidence>
<dbReference type="AlphaFoldDB" id="A0A248VYX1"/>
<organism evidence="7 8">
    <name type="scientific">Paraburkholderia aromaticivorans</name>
    <dbReference type="NCBI Taxonomy" id="2026199"/>
    <lineage>
        <taxon>Bacteria</taxon>
        <taxon>Pseudomonadati</taxon>
        <taxon>Pseudomonadota</taxon>
        <taxon>Betaproteobacteria</taxon>
        <taxon>Burkholderiales</taxon>
        <taxon>Burkholderiaceae</taxon>
        <taxon>Paraburkholderia</taxon>
    </lineage>
</organism>
<dbReference type="Pfam" id="PF13458">
    <property type="entry name" value="Peripla_BP_6"/>
    <property type="match status" value="1"/>
</dbReference>
<feature type="chain" id="PRO_5012603017" description="Leucine-binding protein domain-containing protein" evidence="5">
    <location>
        <begin position="26"/>
        <end position="405"/>
    </location>
</feature>
<protein>
    <recommendedName>
        <fullName evidence="6">Leucine-binding protein domain-containing protein</fullName>
    </recommendedName>
</protein>
<dbReference type="KEGG" id="parb:CJU94_38955"/>
<dbReference type="PANTHER" id="PTHR30483">
    <property type="entry name" value="LEUCINE-SPECIFIC-BINDING PROTEIN"/>
    <property type="match status" value="1"/>
</dbReference>
<feature type="signal peptide" evidence="5">
    <location>
        <begin position="1"/>
        <end position="25"/>
    </location>
</feature>
<dbReference type="SUPFAM" id="SSF53822">
    <property type="entry name" value="Periplasmic binding protein-like I"/>
    <property type="match status" value="1"/>
</dbReference>
<evidence type="ECO:0000256" key="1">
    <source>
        <dbReference type="ARBA" id="ARBA00010062"/>
    </source>
</evidence>
<reference evidence="7 8" key="1">
    <citation type="submission" date="2017-08" db="EMBL/GenBank/DDBJ databases">
        <title>Identification and genetic characteristics of simultaneous BTEX- and naphthalene-degrading Paraburkholderia sp. BN5 isolated from petroleum-contaminated soil.</title>
        <authorList>
            <person name="Lee Y."/>
            <person name="Jeon C.O."/>
        </authorList>
    </citation>
    <scope>NUCLEOTIDE SEQUENCE [LARGE SCALE GENOMIC DNA]</scope>
    <source>
        <strain evidence="7 8">BN5</strain>
        <plasmid evidence="7 8">pBN3</plasmid>
    </source>
</reference>
<dbReference type="Gene3D" id="3.40.50.2300">
    <property type="match status" value="2"/>
</dbReference>
<name>A0A248VYX1_9BURK</name>
<evidence type="ECO:0000313" key="8">
    <source>
        <dbReference type="Proteomes" id="UP000215158"/>
    </source>
</evidence>
<evidence type="ECO:0000256" key="3">
    <source>
        <dbReference type="ARBA" id="ARBA00022729"/>
    </source>
</evidence>
<dbReference type="InterPro" id="IPR028081">
    <property type="entry name" value="Leu-bd"/>
</dbReference>
<geneLocation type="plasmid" evidence="7 8">
    <name>pBN3</name>
</geneLocation>
<dbReference type="InterPro" id="IPR028082">
    <property type="entry name" value="Peripla_BP_I"/>
</dbReference>
<keyword evidence="8" id="KW-1185">Reference proteome</keyword>
<keyword evidence="2" id="KW-0813">Transport</keyword>
<proteinExistence type="inferred from homology"/>
<accession>A0A248VYX1</accession>
<evidence type="ECO:0000256" key="5">
    <source>
        <dbReference type="SAM" id="SignalP"/>
    </source>
</evidence>
<keyword evidence="3 5" id="KW-0732">Signal</keyword>
<keyword evidence="7" id="KW-0614">Plasmid</keyword>
<keyword evidence="4" id="KW-0029">Amino-acid transport</keyword>
<dbReference type="Proteomes" id="UP000215158">
    <property type="component" value="Plasmid pBN3"/>
</dbReference>
<dbReference type="GO" id="GO:0006865">
    <property type="term" value="P:amino acid transport"/>
    <property type="evidence" value="ECO:0007669"/>
    <property type="project" value="UniProtKB-KW"/>
</dbReference>
<evidence type="ECO:0000259" key="6">
    <source>
        <dbReference type="Pfam" id="PF13458"/>
    </source>
</evidence>
<dbReference type="OrthoDB" id="5288800at2"/>
<comment type="similarity">
    <text evidence="1">Belongs to the leucine-binding protein family.</text>
</comment>
<gene>
    <name evidence="7" type="ORF">CJU94_38955</name>
</gene>
<dbReference type="RefSeq" id="WP_095423840.1">
    <property type="nucleotide sequence ID" value="NZ_CP022993.1"/>
</dbReference>
<dbReference type="PRINTS" id="PR00337">
    <property type="entry name" value="LEUILEVALBP"/>
</dbReference>
<dbReference type="EMBL" id="CP022993">
    <property type="protein sequence ID" value="ASW04147.1"/>
    <property type="molecule type" value="Genomic_DNA"/>
</dbReference>
<dbReference type="PANTHER" id="PTHR30483:SF6">
    <property type="entry name" value="PERIPLASMIC BINDING PROTEIN OF ABC TRANSPORTER FOR NATURAL AMINO ACIDS"/>
    <property type="match status" value="1"/>
</dbReference>